<evidence type="ECO:0000256" key="10">
    <source>
        <dbReference type="RuleBase" id="RU369038"/>
    </source>
</evidence>
<evidence type="ECO:0000256" key="5">
    <source>
        <dbReference type="ARBA" id="ARBA00023163"/>
    </source>
</evidence>
<feature type="region of interest" description="Disordered" evidence="12">
    <location>
        <begin position="1"/>
        <end position="33"/>
    </location>
</feature>
<dbReference type="InterPro" id="IPR045224">
    <property type="entry name" value="HDZip_class_I_plant"/>
</dbReference>
<dbReference type="PRINTS" id="PR00031">
    <property type="entry name" value="HTHREPRESSR"/>
</dbReference>
<dbReference type="PROSITE" id="PS00027">
    <property type="entry name" value="HOMEOBOX_1"/>
    <property type="match status" value="1"/>
</dbReference>
<keyword evidence="11" id="KW-0175">Coiled coil</keyword>
<keyword evidence="3 8" id="KW-0238">DNA-binding</keyword>
<dbReference type="SMART" id="SM00389">
    <property type="entry name" value="HOX"/>
    <property type="match status" value="1"/>
</dbReference>
<dbReference type="AlphaFoldDB" id="A0AAV1ANH6"/>
<keyword evidence="2 10" id="KW-0805">Transcription regulation</keyword>
<dbReference type="GO" id="GO:0000976">
    <property type="term" value="F:transcription cis-regulatory region binding"/>
    <property type="evidence" value="ECO:0007669"/>
    <property type="project" value="UniProtKB-ARBA"/>
</dbReference>
<keyword evidence="15" id="KW-1185">Reference proteome</keyword>
<keyword evidence="5 10" id="KW-0804">Transcription</keyword>
<evidence type="ECO:0000313" key="15">
    <source>
        <dbReference type="Proteomes" id="UP001157006"/>
    </source>
</evidence>
<dbReference type="CDD" id="cd00086">
    <property type="entry name" value="homeodomain"/>
    <property type="match status" value="1"/>
</dbReference>
<organism evidence="14 15">
    <name type="scientific">Vicia faba</name>
    <name type="common">Broad bean</name>
    <name type="synonym">Faba vulgaris</name>
    <dbReference type="NCBI Taxonomy" id="3906"/>
    <lineage>
        <taxon>Eukaryota</taxon>
        <taxon>Viridiplantae</taxon>
        <taxon>Streptophyta</taxon>
        <taxon>Embryophyta</taxon>
        <taxon>Tracheophyta</taxon>
        <taxon>Spermatophyta</taxon>
        <taxon>Magnoliopsida</taxon>
        <taxon>eudicotyledons</taxon>
        <taxon>Gunneridae</taxon>
        <taxon>Pentapetalae</taxon>
        <taxon>rosids</taxon>
        <taxon>fabids</taxon>
        <taxon>Fabales</taxon>
        <taxon>Fabaceae</taxon>
        <taxon>Papilionoideae</taxon>
        <taxon>50 kb inversion clade</taxon>
        <taxon>NPAAA clade</taxon>
        <taxon>Hologalegina</taxon>
        <taxon>IRL clade</taxon>
        <taxon>Fabeae</taxon>
        <taxon>Vicia</taxon>
    </lineage>
</organism>
<evidence type="ECO:0000256" key="3">
    <source>
        <dbReference type="ARBA" id="ARBA00023125"/>
    </source>
</evidence>
<dbReference type="EMBL" id="OX451739">
    <property type="protein sequence ID" value="CAI8610007.1"/>
    <property type="molecule type" value="Genomic_DNA"/>
</dbReference>
<feature type="DNA-binding region" description="Homeobox" evidence="8">
    <location>
        <begin position="88"/>
        <end position="147"/>
    </location>
</feature>
<keyword evidence="6 8" id="KW-0539">Nucleus</keyword>
<evidence type="ECO:0000259" key="13">
    <source>
        <dbReference type="PROSITE" id="PS50071"/>
    </source>
</evidence>
<feature type="domain" description="Homeobox" evidence="13">
    <location>
        <begin position="86"/>
        <end position="146"/>
    </location>
</feature>
<dbReference type="FunFam" id="1.10.10.60:FF:000144">
    <property type="entry name" value="homeobox-leucine zipper protein ATHB-6-like"/>
    <property type="match status" value="1"/>
</dbReference>
<gene>
    <name evidence="14" type="ORF">VFH_IV161400</name>
</gene>
<dbReference type="PANTHER" id="PTHR24326:SF606">
    <property type="entry name" value="HOMEOBOX-LEUCINE ZIPPER PROTEIN ATHB-54"/>
    <property type="match status" value="1"/>
</dbReference>
<dbReference type="Proteomes" id="UP001157006">
    <property type="component" value="Chromosome 4"/>
</dbReference>
<evidence type="ECO:0000256" key="2">
    <source>
        <dbReference type="ARBA" id="ARBA00023015"/>
    </source>
</evidence>
<sequence>MAGGRLFTNSPANNSNMNTLFHNQQHGNSSQQPLDSLFLSSSLPFFGSRTMVSFEDVQGGRKRCNNYLFNGFDLDENGDDEMDEYFSQSEKKRRLSVEQVQFLEKSFEVENKLEPDRKTKIAKDLGLQPRQVAIWFQNRRARWKNKQLEKDYESLNDSYESLKIDYDNILKEKHRLQAEVESLSKKVLARENQEGKSETKKLLQEPVMNKPLVDSVSEGEGSKLSIVEACNESNNNNRQEDISSARSEMLDCDSPCYKDRVLQRNVFEPEYQSDLSQDDEDNLLPPYNIFTKLQDVHYSNPHHIHNSSGYGFQEDDHDHDHDHALWSWSGY</sequence>
<keyword evidence="4 8" id="KW-0371">Homeobox</keyword>
<feature type="coiled-coil region" evidence="11">
    <location>
        <begin position="138"/>
        <end position="193"/>
    </location>
</feature>
<evidence type="ECO:0000256" key="12">
    <source>
        <dbReference type="SAM" id="MobiDB-lite"/>
    </source>
</evidence>
<dbReference type="PANTHER" id="PTHR24326">
    <property type="entry name" value="HOMEOBOX-LEUCINE ZIPPER PROTEIN"/>
    <property type="match status" value="1"/>
</dbReference>
<reference evidence="14 15" key="1">
    <citation type="submission" date="2023-01" db="EMBL/GenBank/DDBJ databases">
        <authorList>
            <person name="Kreplak J."/>
        </authorList>
    </citation>
    <scope>NUCLEOTIDE SEQUENCE [LARGE SCALE GENOMIC DNA]</scope>
</reference>
<comment type="similarity">
    <text evidence="7 10">Belongs to the HD-ZIP homeobox family. Class I subfamily.</text>
</comment>
<dbReference type="InterPro" id="IPR017970">
    <property type="entry name" value="Homeobox_CS"/>
</dbReference>
<evidence type="ECO:0000256" key="1">
    <source>
        <dbReference type="ARBA" id="ARBA00004123"/>
    </source>
</evidence>
<evidence type="ECO:0000256" key="9">
    <source>
        <dbReference type="RuleBase" id="RU000682"/>
    </source>
</evidence>
<dbReference type="InterPro" id="IPR009057">
    <property type="entry name" value="Homeodomain-like_sf"/>
</dbReference>
<dbReference type="InterPro" id="IPR003106">
    <property type="entry name" value="Leu_zip_homeo"/>
</dbReference>
<comment type="function">
    <text evidence="10">Transcription factor.</text>
</comment>
<dbReference type="GO" id="GO:0045893">
    <property type="term" value="P:positive regulation of DNA-templated transcription"/>
    <property type="evidence" value="ECO:0007669"/>
    <property type="project" value="TreeGrafter"/>
</dbReference>
<dbReference type="SUPFAM" id="SSF46689">
    <property type="entry name" value="Homeodomain-like"/>
    <property type="match status" value="1"/>
</dbReference>
<dbReference type="GO" id="GO:0005634">
    <property type="term" value="C:nucleus"/>
    <property type="evidence" value="ECO:0007669"/>
    <property type="project" value="UniProtKB-SubCell"/>
</dbReference>
<evidence type="ECO:0000256" key="8">
    <source>
        <dbReference type="PROSITE-ProRule" id="PRU00108"/>
    </source>
</evidence>
<evidence type="ECO:0000256" key="11">
    <source>
        <dbReference type="SAM" id="Coils"/>
    </source>
</evidence>
<dbReference type="GO" id="GO:0000981">
    <property type="term" value="F:DNA-binding transcription factor activity, RNA polymerase II-specific"/>
    <property type="evidence" value="ECO:0007669"/>
    <property type="project" value="UniProtKB-UniRule"/>
</dbReference>
<dbReference type="PROSITE" id="PS50071">
    <property type="entry name" value="HOMEOBOX_2"/>
    <property type="match status" value="1"/>
</dbReference>
<dbReference type="Gene3D" id="1.10.10.60">
    <property type="entry name" value="Homeodomain-like"/>
    <property type="match status" value="1"/>
</dbReference>
<protein>
    <recommendedName>
        <fullName evidence="10">Homeobox-leucine zipper protein</fullName>
    </recommendedName>
    <alternativeName>
        <fullName evidence="10">HD-ZIP protein</fullName>
    </alternativeName>
    <alternativeName>
        <fullName evidence="10">Homeodomain transcription factor</fullName>
    </alternativeName>
</protein>
<evidence type="ECO:0000256" key="4">
    <source>
        <dbReference type="ARBA" id="ARBA00023155"/>
    </source>
</evidence>
<dbReference type="InterPro" id="IPR001356">
    <property type="entry name" value="HD"/>
</dbReference>
<accession>A0AAV1ANH6</accession>
<evidence type="ECO:0000256" key="6">
    <source>
        <dbReference type="ARBA" id="ARBA00023242"/>
    </source>
</evidence>
<dbReference type="Pfam" id="PF00046">
    <property type="entry name" value="Homeodomain"/>
    <property type="match status" value="1"/>
</dbReference>
<evidence type="ECO:0000256" key="7">
    <source>
        <dbReference type="ARBA" id="ARBA00025748"/>
    </source>
</evidence>
<evidence type="ECO:0000313" key="14">
    <source>
        <dbReference type="EMBL" id="CAI8610007.1"/>
    </source>
</evidence>
<dbReference type="InterPro" id="IPR000047">
    <property type="entry name" value="HTH_motif"/>
</dbReference>
<dbReference type="Pfam" id="PF02183">
    <property type="entry name" value="HALZ"/>
    <property type="match status" value="1"/>
</dbReference>
<feature type="compositionally biased region" description="Polar residues" evidence="12">
    <location>
        <begin position="7"/>
        <end position="28"/>
    </location>
</feature>
<proteinExistence type="inferred from homology"/>
<comment type="subcellular location">
    <subcellularLocation>
        <location evidence="1 8 9">Nucleus</location>
    </subcellularLocation>
</comment>
<name>A0AAV1ANH6_VICFA</name>